<evidence type="ECO:0000313" key="1">
    <source>
        <dbReference type="EMBL" id="VYT16114.1"/>
    </source>
</evidence>
<dbReference type="EMBL" id="CACRSU010000017">
    <property type="protein sequence ID" value="VYT16114.1"/>
    <property type="molecule type" value="Genomic_DNA"/>
</dbReference>
<dbReference type="RefSeq" id="WP_135037071.1">
    <property type="nucleotide sequence ID" value="NZ_CACRSU010000017.1"/>
</dbReference>
<reference evidence="1" key="1">
    <citation type="submission" date="2019-11" db="EMBL/GenBank/DDBJ databases">
        <authorList>
            <person name="Feng L."/>
        </authorList>
    </citation>
    <scope>NUCLEOTIDE SEQUENCE</scope>
    <source>
        <strain evidence="1">BintestinalisLFYP9</strain>
    </source>
</reference>
<protein>
    <recommendedName>
        <fullName evidence="2">DUF4406 domain-containing protein</fullName>
    </recommendedName>
</protein>
<dbReference type="AlphaFoldDB" id="A0A6N2UC69"/>
<dbReference type="SUPFAM" id="SSF48295">
    <property type="entry name" value="TrpR-like"/>
    <property type="match status" value="1"/>
</dbReference>
<sequence>MKKHKVYISGQITGLPVAEYVEKFSKAEAELKAKGYEVVNPLRYELKPGSRWNEQMKVDIRLLLDCDAIYMLSNWERSTGAGLELYIAEGLGLIINYEKPPKHRDIKTAILTAMGVSFASISEDSRNRWHVYARMIYAHHCKKRGENTQRIAEETLHDQSTICYYLRRYDSEYKYNKEFRAAAEKVATLLSKKLSVPKDVLK</sequence>
<dbReference type="Gene3D" id="1.10.1750.10">
    <property type="match status" value="1"/>
</dbReference>
<gene>
    <name evidence="1" type="ORF">BILFYP9_02030</name>
</gene>
<proteinExistence type="predicted"/>
<dbReference type="GO" id="GO:0043565">
    <property type="term" value="F:sequence-specific DNA binding"/>
    <property type="evidence" value="ECO:0007669"/>
    <property type="project" value="InterPro"/>
</dbReference>
<dbReference type="Gene3D" id="3.40.50.10400">
    <property type="entry name" value="Hypothetical protein PA1492"/>
    <property type="match status" value="1"/>
</dbReference>
<dbReference type="InterPro" id="IPR025518">
    <property type="entry name" value="DUF4406"/>
</dbReference>
<dbReference type="InterPro" id="IPR010921">
    <property type="entry name" value="Trp_repressor/repl_initiator"/>
</dbReference>
<accession>A0A6N2UC69</accession>
<dbReference type="Pfam" id="PF14359">
    <property type="entry name" value="DUF4406"/>
    <property type="match status" value="1"/>
</dbReference>
<evidence type="ECO:0008006" key="2">
    <source>
        <dbReference type="Google" id="ProtNLM"/>
    </source>
</evidence>
<name>A0A6N2UC69_9BACE</name>
<dbReference type="SUPFAM" id="SSF52309">
    <property type="entry name" value="N-(deoxy)ribosyltransferase-like"/>
    <property type="match status" value="1"/>
</dbReference>
<organism evidence="1">
    <name type="scientific">Bacteroides intestinalis</name>
    <dbReference type="NCBI Taxonomy" id="329854"/>
    <lineage>
        <taxon>Bacteria</taxon>
        <taxon>Pseudomonadati</taxon>
        <taxon>Bacteroidota</taxon>
        <taxon>Bacteroidia</taxon>
        <taxon>Bacteroidales</taxon>
        <taxon>Bacteroidaceae</taxon>
        <taxon>Bacteroides</taxon>
    </lineage>
</organism>